<evidence type="ECO:0000313" key="6">
    <source>
        <dbReference type="EMBL" id="PAY23342.1"/>
    </source>
</evidence>
<evidence type="ECO:0000256" key="3">
    <source>
        <dbReference type="ARBA" id="ARBA00038088"/>
    </source>
</evidence>
<evidence type="ECO:0000259" key="5">
    <source>
        <dbReference type="SMART" id="SM00382"/>
    </source>
</evidence>
<dbReference type="EMBL" id="NTGA01000015">
    <property type="protein sequence ID" value="PAY23342.1"/>
    <property type="molecule type" value="Genomic_DNA"/>
</dbReference>
<dbReference type="GO" id="GO:0016887">
    <property type="term" value="F:ATP hydrolysis activity"/>
    <property type="evidence" value="ECO:0007669"/>
    <property type="project" value="InterPro"/>
</dbReference>
<dbReference type="OrthoDB" id="9809379at2"/>
<keyword evidence="7" id="KW-1185">Reference proteome</keyword>
<comment type="similarity">
    <text evidence="3">Belongs to the AAA ATPase family. Highly divergent.</text>
</comment>
<organism evidence="6 7">
    <name type="scientific">Dietzia natronolimnaea</name>
    <dbReference type="NCBI Taxonomy" id="161920"/>
    <lineage>
        <taxon>Bacteria</taxon>
        <taxon>Bacillati</taxon>
        <taxon>Actinomycetota</taxon>
        <taxon>Actinomycetes</taxon>
        <taxon>Mycobacteriales</taxon>
        <taxon>Dietziaceae</taxon>
        <taxon>Dietzia</taxon>
    </lineage>
</organism>
<feature type="domain" description="AAA+ ATPase" evidence="5">
    <location>
        <begin position="265"/>
        <end position="398"/>
    </location>
</feature>
<dbReference type="Gene3D" id="1.10.8.60">
    <property type="match status" value="1"/>
</dbReference>
<dbReference type="InterPro" id="IPR003959">
    <property type="entry name" value="ATPase_AAA_core"/>
</dbReference>
<protein>
    <recommendedName>
        <fullName evidence="4">Uncharacterized AAA domain-containing protein ycf46</fullName>
    </recommendedName>
</protein>
<keyword evidence="2" id="KW-0067">ATP-binding</keyword>
<dbReference type="Proteomes" id="UP000218810">
    <property type="component" value="Unassembled WGS sequence"/>
</dbReference>
<evidence type="ECO:0000256" key="4">
    <source>
        <dbReference type="ARBA" id="ARBA00040480"/>
    </source>
</evidence>
<dbReference type="SMART" id="SM00382">
    <property type="entry name" value="AAA"/>
    <property type="match status" value="1"/>
</dbReference>
<evidence type="ECO:0000313" key="7">
    <source>
        <dbReference type="Proteomes" id="UP000218810"/>
    </source>
</evidence>
<dbReference type="InterPro" id="IPR003593">
    <property type="entry name" value="AAA+_ATPase"/>
</dbReference>
<dbReference type="Pfam" id="PF00004">
    <property type="entry name" value="AAA"/>
    <property type="match status" value="1"/>
</dbReference>
<dbReference type="GO" id="GO:0005524">
    <property type="term" value="F:ATP binding"/>
    <property type="evidence" value="ECO:0007669"/>
    <property type="project" value="UniProtKB-KW"/>
</dbReference>
<gene>
    <name evidence="6" type="ORF">CEY15_08455</name>
</gene>
<evidence type="ECO:0000256" key="2">
    <source>
        <dbReference type="ARBA" id="ARBA00022840"/>
    </source>
</evidence>
<dbReference type="SUPFAM" id="SSF52540">
    <property type="entry name" value="P-loop containing nucleoside triphosphate hydrolases"/>
    <property type="match status" value="1"/>
</dbReference>
<evidence type="ECO:0000256" key="1">
    <source>
        <dbReference type="ARBA" id="ARBA00022741"/>
    </source>
</evidence>
<dbReference type="InterPro" id="IPR027417">
    <property type="entry name" value="P-loop_NTPase"/>
</dbReference>
<accession>A0A2A2WQ53</accession>
<comment type="caution">
    <text evidence="6">The sequence shown here is derived from an EMBL/GenBank/DDBJ whole genome shotgun (WGS) entry which is preliminary data.</text>
</comment>
<keyword evidence="1" id="KW-0547">Nucleotide-binding</keyword>
<dbReference type="Gene3D" id="3.40.50.300">
    <property type="entry name" value="P-loop containing nucleotide triphosphate hydrolases"/>
    <property type="match status" value="1"/>
</dbReference>
<dbReference type="PANTHER" id="PTHR42960:SF1">
    <property type="entry name" value="YCF46 PROTEIN"/>
    <property type="match status" value="1"/>
</dbReference>
<name>A0A2A2WQ53_9ACTN</name>
<proteinExistence type="inferred from homology"/>
<reference evidence="7" key="1">
    <citation type="submission" date="2017-09" db="EMBL/GenBank/DDBJ databases">
        <authorList>
            <person name="Zhang Y."/>
            <person name="Huang X."/>
            <person name="Liu J."/>
            <person name="Lu L."/>
            <person name="Peng K."/>
        </authorList>
    </citation>
    <scope>NUCLEOTIDE SEQUENCE [LARGE SCALE GENOMIC DNA]</scope>
    <source>
        <strain evidence="7">S-XJ-1</strain>
    </source>
</reference>
<sequence length="516" mass="56679">MPDLARTHEVLRRYLNARVPLIVVRSIEPGRVLDSISALAGELRTMAFFEHSRTEGLVEMTSRQSVAEDFSLPGALEHARSTFKARTNANFVFPDVEDIEDESSTSRHMAEMVRLAETRQGSIVLVAAKPVWSGLRRLGMSVTLDLPTVDEMFDTLNGMIDDHRGVVATSWQHDDVRRAAETLVGITEGEAINILATLLTKGSLVPDDVAELSQFKESIFGELAGLERVRLRDGYVIGGLRNLRSWLARKEYAMKADLSDSHLRPPKGVLLVGVPGCGKSLSAKAIAAQWHLPLYRLDMAGILGMYVGQSESRLREALDTADRVAPCVLWIDEIEKALATGGGDAGTSRRLIGQFLFWLQESTSKVFVVATANDVSSLPPELLRKGRFDEMFFVDLPDAQDREEILRLYFSTYLGAEIAPALCGDLVDSTEGFAASDIDAVIHDVAWAMRESGRQAIPGDDELREFFSNVVPYSVTNAEDLAAIRNWGRTRAVPAGTPSSDGIPLASGDRRRVVVL</sequence>
<dbReference type="PANTHER" id="PTHR42960">
    <property type="entry name" value="YCF46 PROTEIN"/>
    <property type="match status" value="1"/>
</dbReference>
<dbReference type="InterPro" id="IPR052381">
    <property type="entry name" value="AAA_domain_protein"/>
</dbReference>
<dbReference type="RefSeq" id="WP_095718061.1">
    <property type="nucleotide sequence ID" value="NZ_NTGA01000015.1"/>
</dbReference>
<dbReference type="AlphaFoldDB" id="A0A2A2WQ53"/>